<organism evidence="1">
    <name type="scientific">marine sediment metagenome</name>
    <dbReference type="NCBI Taxonomy" id="412755"/>
    <lineage>
        <taxon>unclassified sequences</taxon>
        <taxon>metagenomes</taxon>
        <taxon>ecological metagenomes</taxon>
    </lineage>
</organism>
<name>X1U396_9ZZZZ</name>
<proteinExistence type="predicted"/>
<evidence type="ECO:0000313" key="1">
    <source>
        <dbReference type="EMBL" id="GAI86789.1"/>
    </source>
</evidence>
<sequence>MNIAVDDDLYVSKNYDKTTGVRSVEYFPSTNYFPTGNGQKITGLIEQLGGLPLFTENTIERLVGTDEGNFELRNAHQEDGCISKRSVVNCKNYVVYLAFNGIYIFDGVSARAIDVAFGGRLNKYIRDNIYYTYAHLSCAVYYDNKYLLCIPTGESETPNITIYFDFSTKTYGVYSFDFSCFCKFDKGGDGLRLFGGSNTIGRVYEIFKADGTDILDDDGSAITVYDDIEPLDFGRPEVYKQWYSI</sequence>
<dbReference type="AlphaFoldDB" id="X1U396"/>
<protein>
    <submittedName>
        <fullName evidence="1">Uncharacterized protein</fullName>
    </submittedName>
</protein>
<dbReference type="EMBL" id="BARW01006166">
    <property type="protein sequence ID" value="GAI86789.1"/>
    <property type="molecule type" value="Genomic_DNA"/>
</dbReference>
<gene>
    <name evidence="1" type="ORF">S12H4_12924</name>
</gene>
<feature type="non-terminal residue" evidence="1">
    <location>
        <position position="245"/>
    </location>
</feature>
<accession>X1U396</accession>
<reference evidence="1" key="1">
    <citation type="journal article" date="2014" name="Front. Microbiol.">
        <title>High frequency of phylogenetically diverse reductive dehalogenase-homologous genes in deep subseafloor sedimentary metagenomes.</title>
        <authorList>
            <person name="Kawai M."/>
            <person name="Futagami T."/>
            <person name="Toyoda A."/>
            <person name="Takaki Y."/>
            <person name="Nishi S."/>
            <person name="Hori S."/>
            <person name="Arai W."/>
            <person name="Tsubouchi T."/>
            <person name="Morono Y."/>
            <person name="Uchiyama I."/>
            <person name="Ito T."/>
            <person name="Fujiyama A."/>
            <person name="Inagaki F."/>
            <person name="Takami H."/>
        </authorList>
    </citation>
    <scope>NUCLEOTIDE SEQUENCE</scope>
    <source>
        <strain evidence="1">Expedition CK06-06</strain>
    </source>
</reference>
<comment type="caution">
    <text evidence="1">The sequence shown here is derived from an EMBL/GenBank/DDBJ whole genome shotgun (WGS) entry which is preliminary data.</text>
</comment>